<dbReference type="GO" id="GO:0016787">
    <property type="term" value="F:hydrolase activity"/>
    <property type="evidence" value="ECO:0007669"/>
    <property type="project" value="UniProtKB-KW"/>
</dbReference>
<dbReference type="GO" id="GO:0003729">
    <property type="term" value="F:mRNA binding"/>
    <property type="evidence" value="ECO:0007669"/>
    <property type="project" value="InterPro"/>
</dbReference>
<protein>
    <recommendedName>
        <fullName evidence="11">Addiction module toxin, HicA family</fullName>
    </recommendedName>
</protein>
<accession>A0A1J5DWA5</accession>
<dbReference type="InterPro" id="IPR012933">
    <property type="entry name" value="HicA_mRNA_interferase"/>
</dbReference>
<keyword evidence="2" id="KW-1277">Toxin-antitoxin system</keyword>
<organism evidence="9 10">
    <name type="scientific">Candidatus Desantisbacteria bacterium CG2_30_40_21</name>
    <dbReference type="NCBI Taxonomy" id="1817895"/>
    <lineage>
        <taxon>Bacteria</taxon>
        <taxon>Candidatus Desantisiibacteriota</taxon>
    </lineage>
</organism>
<keyword evidence="3" id="KW-0540">Nuclease</keyword>
<evidence type="ECO:0000256" key="3">
    <source>
        <dbReference type="ARBA" id="ARBA00022722"/>
    </source>
</evidence>
<evidence type="ECO:0000256" key="6">
    <source>
        <dbReference type="ARBA" id="ARBA00022884"/>
    </source>
</evidence>
<evidence type="ECO:0008006" key="11">
    <source>
        <dbReference type="Google" id="ProtNLM"/>
    </source>
</evidence>
<dbReference type="Pfam" id="PF07927">
    <property type="entry name" value="HicA_toxin"/>
    <property type="match status" value="1"/>
</dbReference>
<proteinExistence type="inferred from homology"/>
<dbReference type="STRING" id="1817895.AUJ95_04605"/>
<comment type="caution">
    <text evidence="9">The sequence shown here is derived from an EMBL/GenBank/DDBJ whole genome shotgun (WGS) entry which is preliminary data.</text>
</comment>
<evidence type="ECO:0000256" key="8">
    <source>
        <dbReference type="SAM" id="MobiDB-lite"/>
    </source>
</evidence>
<keyword evidence="5" id="KW-0378">Hydrolase</keyword>
<dbReference type="AlphaFoldDB" id="A0A1J5DWA5"/>
<keyword evidence="6" id="KW-0694">RNA-binding</keyword>
<gene>
    <name evidence="9" type="ORF">AUJ95_04605</name>
</gene>
<keyword evidence="7" id="KW-0346">Stress response</keyword>
<evidence type="ECO:0000313" key="9">
    <source>
        <dbReference type="EMBL" id="OIP40388.1"/>
    </source>
</evidence>
<name>A0A1J5DWA5_9BACT</name>
<dbReference type="Gene3D" id="3.30.920.30">
    <property type="entry name" value="Hypothetical protein"/>
    <property type="match status" value="1"/>
</dbReference>
<sequence>MPKKVRDLIKILEKAGFVDRGGKGDHRNFVHPNGIKPITVSGKEGDDAKHYQEKAVRLAIEEAKNE</sequence>
<evidence type="ECO:0000313" key="10">
    <source>
        <dbReference type="Proteomes" id="UP000183085"/>
    </source>
</evidence>
<reference evidence="9 10" key="1">
    <citation type="journal article" date="2016" name="Environ. Microbiol.">
        <title>Genomic resolution of a cold subsurface aquifer community provides metabolic insights for novel microbes adapted to high CO concentrations.</title>
        <authorList>
            <person name="Probst A.J."/>
            <person name="Castelle C.J."/>
            <person name="Singh A."/>
            <person name="Brown C.T."/>
            <person name="Anantharaman K."/>
            <person name="Sharon I."/>
            <person name="Hug L.A."/>
            <person name="Burstein D."/>
            <person name="Emerson J.B."/>
            <person name="Thomas B.C."/>
            <person name="Banfield J.F."/>
        </authorList>
    </citation>
    <scope>NUCLEOTIDE SEQUENCE [LARGE SCALE GENOMIC DNA]</scope>
    <source>
        <strain evidence="9">CG2_30_40_21</strain>
    </source>
</reference>
<dbReference type="EMBL" id="MNYI01000121">
    <property type="protein sequence ID" value="OIP40388.1"/>
    <property type="molecule type" value="Genomic_DNA"/>
</dbReference>
<comment type="similarity">
    <text evidence="1">Belongs to the HicA mRNA interferase family.</text>
</comment>
<evidence type="ECO:0000256" key="4">
    <source>
        <dbReference type="ARBA" id="ARBA00022759"/>
    </source>
</evidence>
<evidence type="ECO:0000256" key="5">
    <source>
        <dbReference type="ARBA" id="ARBA00022801"/>
    </source>
</evidence>
<evidence type="ECO:0000256" key="7">
    <source>
        <dbReference type="ARBA" id="ARBA00023016"/>
    </source>
</evidence>
<dbReference type="InterPro" id="IPR038570">
    <property type="entry name" value="HicA_sf"/>
</dbReference>
<keyword evidence="4" id="KW-0255">Endonuclease</keyword>
<dbReference type="GO" id="GO:0004519">
    <property type="term" value="F:endonuclease activity"/>
    <property type="evidence" value="ECO:0007669"/>
    <property type="project" value="UniProtKB-KW"/>
</dbReference>
<evidence type="ECO:0000256" key="1">
    <source>
        <dbReference type="ARBA" id="ARBA00006620"/>
    </source>
</evidence>
<evidence type="ECO:0000256" key="2">
    <source>
        <dbReference type="ARBA" id="ARBA00022649"/>
    </source>
</evidence>
<dbReference type="Proteomes" id="UP000183085">
    <property type="component" value="Unassembled WGS sequence"/>
</dbReference>
<feature type="region of interest" description="Disordered" evidence="8">
    <location>
        <begin position="23"/>
        <end position="47"/>
    </location>
</feature>
<dbReference type="SUPFAM" id="SSF54786">
    <property type="entry name" value="YcfA/nrd intein domain"/>
    <property type="match status" value="1"/>
</dbReference>